<dbReference type="InterPro" id="IPR043502">
    <property type="entry name" value="DNA/RNA_pol_sf"/>
</dbReference>
<proteinExistence type="predicted"/>
<organism evidence="1 2">
    <name type="scientific">Solanum verrucosum</name>
    <dbReference type="NCBI Taxonomy" id="315347"/>
    <lineage>
        <taxon>Eukaryota</taxon>
        <taxon>Viridiplantae</taxon>
        <taxon>Streptophyta</taxon>
        <taxon>Embryophyta</taxon>
        <taxon>Tracheophyta</taxon>
        <taxon>Spermatophyta</taxon>
        <taxon>Magnoliopsida</taxon>
        <taxon>eudicotyledons</taxon>
        <taxon>Gunneridae</taxon>
        <taxon>Pentapetalae</taxon>
        <taxon>asterids</taxon>
        <taxon>lamiids</taxon>
        <taxon>Solanales</taxon>
        <taxon>Solanaceae</taxon>
        <taxon>Solanoideae</taxon>
        <taxon>Solaneae</taxon>
        <taxon>Solanum</taxon>
    </lineage>
</organism>
<evidence type="ECO:0000313" key="2">
    <source>
        <dbReference type="Proteomes" id="UP001234989"/>
    </source>
</evidence>
<protein>
    <submittedName>
        <fullName evidence="1">Uncharacterized protein</fullName>
    </submittedName>
</protein>
<name>A0AAF0ZS09_SOLVR</name>
<gene>
    <name evidence="1" type="ORF">MTR67_043367</name>
</gene>
<evidence type="ECO:0000313" key="1">
    <source>
        <dbReference type="EMBL" id="WMV49982.1"/>
    </source>
</evidence>
<dbReference type="SUPFAM" id="SSF56672">
    <property type="entry name" value="DNA/RNA polymerases"/>
    <property type="match status" value="1"/>
</dbReference>
<reference evidence="1" key="1">
    <citation type="submission" date="2023-08" db="EMBL/GenBank/DDBJ databases">
        <title>A de novo genome assembly of Solanum verrucosum Schlechtendal, a Mexican diploid species geographically isolated from the other diploid A-genome species in potato relatives.</title>
        <authorList>
            <person name="Hosaka K."/>
        </authorList>
    </citation>
    <scope>NUCLEOTIDE SEQUENCE</scope>
    <source>
        <tissue evidence="1">Young leaves</tissue>
    </source>
</reference>
<accession>A0AAF0ZS09</accession>
<dbReference type="EMBL" id="CP133621">
    <property type="protein sequence ID" value="WMV49982.1"/>
    <property type="molecule type" value="Genomic_DNA"/>
</dbReference>
<dbReference type="Proteomes" id="UP001234989">
    <property type="component" value="Chromosome 10"/>
</dbReference>
<keyword evidence="2" id="KW-1185">Reference proteome</keyword>
<sequence>MLSIRGLCCKFSMIELFANFRKREILLWFIAFLGHIVSGKGIQVDSKKTKAAKNWPRHMSTSNNQSFLGLVQALHIQIMLSSILSSTSAASVIMPPRSANAQNANTCSANAIPPVPTHDVTNVEFCNVIQLLAQTVANQAN</sequence>
<dbReference type="AlphaFoldDB" id="A0AAF0ZS09"/>